<gene>
    <name evidence="2" type="ORF">SAMN05421804_107110</name>
</gene>
<accession>A0A1G8QZ04</accession>
<keyword evidence="1" id="KW-0732">Signal</keyword>
<evidence type="ECO:0000313" key="3">
    <source>
        <dbReference type="Proteomes" id="UP000183255"/>
    </source>
</evidence>
<dbReference type="Pfam" id="PF06207">
    <property type="entry name" value="DUF1002"/>
    <property type="match status" value="1"/>
</dbReference>
<dbReference type="AlphaFoldDB" id="A0A1G8QZ04"/>
<dbReference type="InterPro" id="IPR009343">
    <property type="entry name" value="DUF1002"/>
</dbReference>
<dbReference type="Proteomes" id="UP000183255">
    <property type="component" value="Unassembled WGS sequence"/>
</dbReference>
<dbReference type="EMBL" id="FNDZ01000007">
    <property type="protein sequence ID" value="SDJ09928.1"/>
    <property type="molecule type" value="Genomic_DNA"/>
</dbReference>
<organism evidence="2 3">
    <name type="scientific">Proteiniclasticum ruminis</name>
    <dbReference type="NCBI Taxonomy" id="398199"/>
    <lineage>
        <taxon>Bacteria</taxon>
        <taxon>Bacillati</taxon>
        <taxon>Bacillota</taxon>
        <taxon>Clostridia</taxon>
        <taxon>Eubacteriales</taxon>
        <taxon>Clostridiaceae</taxon>
        <taxon>Proteiniclasticum</taxon>
    </lineage>
</organism>
<evidence type="ECO:0000313" key="2">
    <source>
        <dbReference type="EMBL" id="SDJ09928.1"/>
    </source>
</evidence>
<name>A0A1G8QZ04_9CLOT</name>
<reference evidence="2 3" key="1">
    <citation type="submission" date="2016-10" db="EMBL/GenBank/DDBJ databases">
        <authorList>
            <person name="de Groot N.N."/>
        </authorList>
    </citation>
    <scope>NUCLEOTIDE SEQUENCE [LARGE SCALE GENOMIC DNA]</scope>
    <source>
        <strain evidence="2 3">CGMCC 1.5058</strain>
    </source>
</reference>
<sequence length="321" mass="35411">MNQRKWIKNTVLTLALSGLMLSSFAMPSKKVLADELKDPVFAYGESLTASEKERTAELLSVEQDNKEIIVKINELNDILHNSYDYYQVYSSVYLKPGDTGEGVRVEIVTPETITKITPAQYQNAAITAGAVNLTIRIASVKAVDGSGALAGVYKAFSDAGFELPEENVIVAQEELQETSDISEENEGKDGYSDELLNAAIAEIKAQIQKEKEENGGDINQVNITNIVNNVLNNYNLGDILSEENKEKLIELMKKFGELEFTEAQKEAIKEFGKNLIENGGNLLDDVKSTWDNLDEDVKTGIAGFFRSIMEAIGNFFKGLFG</sequence>
<proteinExistence type="predicted"/>
<feature type="signal peptide" evidence="1">
    <location>
        <begin position="1"/>
        <end position="25"/>
    </location>
</feature>
<protein>
    <submittedName>
        <fullName evidence="2">Uncharacterized protein YpuA, DUF1002 family</fullName>
    </submittedName>
</protein>
<feature type="chain" id="PRO_5038536151" evidence="1">
    <location>
        <begin position="26"/>
        <end position="321"/>
    </location>
</feature>
<dbReference type="RefSeq" id="WP_031577046.1">
    <property type="nucleotide sequence ID" value="NZ_FNDZ01000007.1"/>
</dbReference>
<evidence type="ECO:0000256" key="1">
    <source>
        <dbReference type="SAM" id="SignalP"/>
    </source>
</evidence>